<dbReference type="InterPro" id="IPR002109">
    <property type="entry name" value="Glutaredoxin"/>
</dbReference>
<dbReference type="Gene3D" id="3.40.30.10">
    <property type="entry name" value="Glutaredoxin"/>
    <property type="match status" value="1"/>
</dbReference>
<dbReference type="CDD" id="cd02976">
    <property type="entry name" value="NrdH"/>
    <property type="match status" value="1"/>
</dbReference>
<organism evidence="2 3">
    <name type="scientific">Ruminiclostridium cellobioparum subsp. termitidis CT1112</name>
    <dbReference type="NCBI Taxonomy" id="1195236"/>
    <lineage>
        <taxon>Bacteria</taxon>
        <taxon>Bacillati</taxon>
        <taxon>Bacillota</taxon>
        <taxon>Clostridia</taxon>
        <taxon>Eubacteriales</taxon>
        <taxon>Oscillospiraceae</taxon>
        <taxon>Ruminiclostridium</taxon>
    </lineage>
</organism>
<dbReference type="PANTHER" id="PTHR34386:SF1">
    <property type="entry name" value="GLUTAREDOXIN-LIKE PROTEIN NRDH"/>
    <property type="match status" value="1"/>
</dbReference>
<dbReference type="AlphaFoldDB" id="S0FHV7"/>
<dbReference type="SUPFAM" id="SSF52833">
    <property type="entry name" value="Thioredoxin-like"/>
    <property type="match status" value="1"/>
</dbReference>
<reference evidence="2 3" key="1">
    <citation type="journal article" date="2013" name="Genome Announc.">
        <title>Draft Genome Sequence of the Cellulolytic, Mesophilic, Anaerobic Bacterium Clostridium termitidis Strain CT1112 (DSM 5398).</title>
        <authorList>
            <person name="Lal S."/>
            <person name="Ramachandran U."/>
            <person name="Zhang X."/>
            <person name="Munir R."/>
            <person name="Sparling R."/>
            <person name="Levin D.B."/>
        </authorList>
    </citation>
    <scope>NUCLEOTIDE SEQUENCE [LARGE SCALE GENOMIC DNA]</scope>
    <source>
        <strain evidence="2 3">CT1112</strain>
    </source>
</reference>
<gene>
    <name evidence="2" type="ORF">CTER_3079</name>
</gene>
<accession>S0FHV7</accession>
<proteinExistence type="predicted"/>
<dbReference type="STRING" id="1195236.CTER_3079"/>
<keyword evidence="3" id="KW-1185">Reference proteome</keyword>
<evidence type="ECO:0000313" key="3">
    <source>
        <dbReference type="Proteomes" id="UP000014155"/>
    </source>
</evidence>
<dbReference type="InterPro" id="IPR051548">
    <property type="entry name" value="Grx-like_ET"/>
</dbReference>
<dbReference type="PATRIC" id="fig|1195236.3.peg.3303"/>
<comment type="caution">
    <text evidence="2">The sequence shown here is derived from an EMBL/GenBank/DDBJ whole genome shotgun (WGS) entry which is preliminary data.</text>
</comment>
<dbReference type="GO" id="GO:0045454">
    <property type="term" value="P:cell redox homeostasis"/>
    <property type="evidence" value="ECO:0007669"/>
    <property type="project" value="TreeGrafter"/>
</dbReference>
<dbReference type="EMBL" id="AORV01000043">
    <property type="protein sequence ID" value="EMS71132.1"/>
    <property type="molecule type" value="Genomic_DNA"/>
</dbReference>
<dbReference type="PROSITE" id="PS51354">
    <property type="entry name" value="GLUTAREDOXIN_2"/>
    <property type="match status" value="1"/>
</dbReference>
<dbReference type="InterPro" id="IPR011911">
    <property type="entry name" value="GlrX_YruB"/>
</dbReference>
<dbReference type="GO" id="GO:0009055">
    <property type="term" value="F:electron transfer activity"/>
    <property type="evidence" value="ECO:0007669"/>
    <property type="project" value="TreeGrafter"/>
</dbReference>
<dbReference type="eggNOG" id="COG0695">
    <property type="taxonomic scope" value="Bacteria"/>
</dbReference>
<evidence type="ECO:0000313" key="2">
    <source>
        <dbReference type="EMBL" id="EMS71132.1"/>
    </source>
</evidence>
<feature type="domain" description="Glutaredoxin" evidence="1">
    <location>
        <begin position="3"/>
        <end position="62"/>
    </location>
</feature>
<dbReference type="InterPro" id="IPR036249">
    <property type="entry name" value="Thioredoxin-like_sf"/>
</dbReference>
<protein>
    <submittedName>
        <fullName evidence="2">Glutaredoxin-like protein, YruB-family</fullName>
    </submittedName>
</protein>
<evidence type="ECO:0000259" key="1">
    <source>
        <dbReference type="Pfam" id="PF00462"/>
    </source>
</evidence>
<dbReference type="RefSeq" id="WP_004627165.1">
    <property type="nucleotide sequence ID" value="NZ_AORV01000043.1"/>
</dbReference>
<dbReference type="PANTHER" id="PTHR34386">
    <property type="entry name" value="GLUTAREDOXIN"/>
    <property type="match status" value="1"/>
</dbReference>
<dbReference type="Pfam" id="PF00462">
    <property type="entry name" value="Glutaredoxin"/>
    <property type="match status" value="1"/>
</dbReference>
<name>S0FHV7_RUMCE</name>
<dbReference type="NCBIfam" id="TIGR02196">
    <property type="entry name" value="GlrX_YruB"/>
    <property type="match status" value="1"/>
</dbReference>
<dbReference type="Proteomes" id="UP000014155">
    <property type="component" value="Unassembled WGS sequence"/>
</dbReference>
<sequence length="77" mass="8618">MAIKVYSTPTCKWCNVLKEHLDSNNIKYVDVDVSKDTKGALEMIKKSGQRAVPVIDIDGNIIVGYDKEYIDKLLDAS</sequence>